<comment type="caution">
    <text evidence="2">The sequence shown here is derived from an EMBL/GenBank/DDBJ whole genome shotgun (WGS) entry which is preliminary data.</text>
</comment>
<sequence>MSAPGLSMPSSPVPARRLHGRRSLLLAGAAAAAVTGAVGVGALLTRSGGPAPLAAAQGGAAASATSPFSDVKDGAEGLDAMVWADENGVQPALDGSSYSPGAAVTRGDLALALHRFAGSPAVPLEGTPVLIVDLGEEPARAAALLWLHGRGALWGDASLKVHPDDPATQDCAAGLLTALLRPALAGVGVTWDPSTGGPSADDSSGEESPAAGTSGDEPSPAGAAAAEDVAPWSALADASWLEAAGMLTGTLTVSGWTGEESVTRGELAVTLHRADSVVAAALA</sequence>
<organism evidence="2 3">
    <name type="scientific">Brachybacterium tyrofermentans</name>
    <dbReference type="NCBI Taxonomy" id="47848"/>
    <lineage>
        <taxon>Bacteria</taxon>
        <taxon>Bacillati</taxon>
        <taxon>Actinomycetota</taxon>
        <taxon>Actinomycetes</taxon>
        <taxon>Micrococcales</taxon>
        <taxon>Dermabacteraceae</taxon>
        <taxon>Brachybacterium</taxon>
    </lineage>
</organism>
<dbReference type="InterPro" id="IPR006311">
    <property type="entry name" value="TAT_signal"/>
</dbReference>
<accession>A0ABW0FG57</accession>
<gene>
    <name evidence="2" type="ORF">ACFPK8_08480</name>
</gene>
<evidence type="ECO:0000313" key="2">
    <source>
        <dbReference type="EMBL" id="MFC5297546.1"/>
    </source>
</evidence>
<reference evidence="3" key="1">
    <citation type="journal article" date="2019" name="Int. J. Syst. Evol. Microbiol.">
        <title>The Global Catalogue of Microorganisms (GCM) 10K type strain sequencing project: providing services to taxonomists for standard genome sequencing and annotation.</title>
        <authorList>
            <consortium name="The Broad Institute Genomics Platform"/>
            <consortium name="The Broad Institute Genome Sequencing Center for Infectious Disease"/>
            <person name="Wu L."/>
            <person name="Ma J."/>
        </authorList>
    </citation>
    <scope>NUCLEOTIDE SEQUENCE [LARGE SCALE GENOMIC DNA]</scope>
    <source>
        <strain evidence="3">CGMCC 1.16455</strain>
    </source>
</reference>
<evidence type="ECO:0008006" key="4">
    <source>
        <dbReference type="Google" id="ProtNLM"/>
    </source>
</evidence>
<protein>
    <recommendedName>
        <fullName evidence="4">SLH domain-containing protein</fullName>
    </recommendedName>
</protein>
<dbReference type="GeneID" id="303298101"/>
<dbReference type="Proteomes" id="UP001595937">
    <property type="component" value="Unassembled WGS sequence"/>
</dbReference>
<dbReference type="PROSITE" id="PS51318">
    <property type="entry name" value="TAT"/>
    <property type="match status" value="1"/>
</dbReference>
<proteinExistence type="predicted"/>
<evidence type="ECO:0000313" key="3">
    <source>
        <dbReference type="Proteomes" id="UP001595937"/>
    </source>
</evidence>
<evidence type="ECO:0000256" key="1">
    <source>
        <dbReference type="SAM" id="MobiDB-lite"/>
    </source>
</evidence>
<name>A0ABW0FG57_9MICO</name>
<dbReference type="EMBL" id="JBHSLN010000021">
    <property type="protein sequence ID" value="MFC5297546.1"/>
    <property type="molecule type" value="Genomic_DNA"/>
</dbReference>
<dbReference type="RefSeq" id="WP_343925043.1">
    <property type="nucleotide sequence ID" value="NZ_BAAAIR010000044.1"/>
</dbReference>
<feature type="region of interest" description="Disordered" evidence="1">
    <location>
        <begin position="190"/>
        <end position="228"/>
    </location>
</feature>
<feature type="compositionally biased region" description="Low complexity" evidence="1">
    <location>
        <begin position="214"/>
        <end position="228"/>
    </location>
</feature>
<keyword evidence="3" id="KW-1185">Reference proteome</keyword>